<comment type="caution">
    <text evidence="1">The sequence shown here is derived from an EMBL/GenBank/DDBJ whole genome shotgun (WGS) entry which is preliminary data.</text>
</comment>
<dbReference type="EMBL" id="JBEPMU010000003">
    <property type="protein sequence ID" value="MET3652372.1"/>
    <property type="molecule type" value="Genomic_DNA"/>
</dbReference>
<dbReference type="RefSeq" id="WP_354013789.1">
    <property type="nucleotide sequence ID" value="NZ_JBEPMU010000003.1"/>
</dbReference>
<name>A0ABV2JU62_9GAMM</name>
<dbReference type="Proteomes" id="UP001549184">
    <property type="component" value="Unassembled WGS sequence"/>
</dbReference>
<accession>A0ABV2JU62</accession>
<evidence type="ECO:0000313" key="2">
    <source>
        <dbReference type="Proteomes" id="UP001549184"/>
    </source>
</evidence>
<keyword evidence="2" id="KW-1185">Reference proteome</keyword>
<protein>
    <recommendedName>
        <fullName evidence="3">Metal ABC transporter ATPase</fullName>
    </recommendedName>
</protein>
<evidence type="ECO:0000313" key="1">
    <source>
        <dbReference type="EMBL" id="MET3652372.1"/>
    </source>
</evidence>
<organism evidence="1 2">
    <name type="scientific">Dyella japonica</name>
    <dbReference type="NCBI Taxonomy" id="231455"/>
    <lineage>
        <taxon>Bacteria</taxon>
        <taxon>Pseudomonadati</taxon>
        <taxon>Pseudomonadota</taxon>
        <taxon>Gammaproteobacteria</taxon>
        <taxon>Lysobacterales</taxon>
        <taxon>Rhodanobacteraceae</taxon>
        <taxon>Dyella</taxon>
    </lineage>
</organism>
<evidence type="ECO:0008006" key="3">
    <source>
        <dbReference type="Google" id="ProtNLM"/>
    </source>
</evidence>
<gene>
    <name evidence="1" type="ORF">ABIC75_002104</name>
</gene>
<sequence>MMEQHASPLLREPLNRGEYNVLCTQGVRTVLASRNVAIMGDVHVDIQALSGPRAVVYLHMHSSGYTGLEVTMHGTAAQVRKLAAQLIRHADAAEQLLQDSA</sequence>
<proteinExistence type="predicted"/>
<reference evidence="1 2" key="1">
    <citation type="submission" date="2024-06" db="EMBL/GenBank/DDBJ databases">
        <title>Sorghum-associated microbial communities from plants grown in Nebraska, USA.</title>
        <authorList>
            <person name="Schachtman D."/>
        </authorList>
    </citation>
    <scope>NUCLEOTIDE SEQUENCE [LARGE SCALE GENOMIC DNA]</scope>
    <source>
        <strain evidence="1 2">1073</strain>
    </source>
</reference>